<evidence type="ECO:0000256" key="12">
    <source>
        <dbReference type="ARBA" id="ARBA00048573"/>
    </source>
</evidence>
<evidence type="ECO:0000256" key="13">
    <source>
        <dbReference type="HAMAP-Rule" id="MF_00252"/>
    </source>
</evidence>
<dbReference type="InterPro" id="IPR004365">
    <property type="entry name" value="NA-bd_OB_tRNA"/>
</dbReference>
<comment type="similarity">
    <text evidence="2 13">Belongs to the class-II aminoacyl-tRNA synthetase family.</text>
</comment>
<sequence length="565" mass="63777">MAGEAPNNPRGLSEPITAIARPLNHRIRPNFRTTATRPRKRAPCDFSNLPSSRFLKPRPDPKTMTDDNLPPIDENHLIAERRAKLKALRGEGIAFPNDFRRGDYTGDLQAQYADAEHWNQESLDAEVRRAVVAGRIVAKRVMGKASFVQIQDESGRIQLFLQANVLGAAYDAFKGWDLGDIVGAEGPLTRTKTGELSIKADSLRLLTKSLRPLPSSWFGLTDVEQRYRQRYVDLIVSPDARDVFVKRSKIIRAMRAWLDTRRFLEVETPMMHYIPGGAAAKPFVTHHNALDLELYLRVAPELYLKRLVVGGLERVYEINRNFRNEGVSTRHNPEFTMLELYEAYATYTEIMDLTESVIRHAAQEVLGKTQVEWDGNAIDLGPGFRRWSMTEAVLEHNPEIKREDLRNLDAMRAHGARLKVAVKPSYGWGKLLLEIFEKTVEHTLIQPTFITDHPVEVSPLARANDNDPELTDRFELFVGGKELANGFSELNDPEDQAARFLAQVEQKDGGDDEAMHFDADYIRALEVGLPPTGGLGIGIDRLVMMLTGSSSIRDVLLFPYMRPEA</sequence>
<evidence type="ECO:0000256" key="10">
    <source>
        <dbReference type="ARBA" id="ARBA00022917"/>
    </source>
</evidence>
<dbReference type="FunFam" id="2.40.50.140:FF:000024">
    <property type="entry name" value="Lysine--tRNA ligase"/>
    <property type="match status" value="1"/>
</dbReference>
<evidence type="ECO:0000313" key="18">
    <source>
        <dbReference type="Proteomes" id="UP000023435"/>
    </source>
</evidence>
<keyword evidence="7 13" id="KW-0547">Nucleotide-binding</keyword>
<keyword evidence="8 13" id="KW-0067">ATP-binding</keyword>
<dbReference type="PANTHER" id="PTHR42918">
    <property type="entry name" value="LYSYL-TRNA SYNTHETASE"/>
    <property type="match status" value="1"/>
</dbReference>
<name>A0A108U5T9_9GAMM</name>
<keyword evidence="5 13" id="KW-0436">Ligase</keyword>
<dbReference type="NCBIfam" id="TIGR00499">
    <property type="entry name" value="lysS_bact"/>
    <property type="match status" value="1"/>
</dbReference>
<keyword evidence="11 13" id="KW-0030">Aminoacyl-tRNA synthetase</keyword>
<feature type="domain" description="Aminoacyl-transfer RNA synthetases class-II family profile" evidence="16">
    <location>
        <begin position="247"/>
        <end position="563"/>
    </location>
</feature>
<evidence type="ECO:0000256" key="8">
    <source>
        <dbReference type="ARBA" id="ARBA00022840"/>
    </source>
</evidence>
<dbReference type="PROSITE" id="PS50862">
    <property type="entry name" value="AA_TRNA_LIGASE_II"/>
    <property type="match status" value="1"/>
</dbReference>
<comment type="cofactor">
    <cofactor evidence="13 14">
        <name>Mg(2+)</name>
        <dbReference type="ChEBI" id="CHEBI:18420"/>
    </cofactor>
    <text evidence="13 14">Binds 3 Mg(2+) ions per subunit.</text>
</comment>
<feature type="region of interest" description="Disordered" evidence="15">
    <location>
        <begin position="34"/>
        <end position="72"/>
    </location>
</feature>
<dbReference type="SUPFAM" id="SSF50249">
    <property type="entry name" value="Nucleic acid-binding proteins"/>
    <property type="match status" value="1"/>
</dbReference>
<comment type="catalytic activity">
    <reaction evidence="12 13 14">
        <text>tRNA(Lys) + L-lysine + ATP = L-lysyl-tRNA(Lys) + AMP + diphosphate</text>
        <dbReference type="Rhea" id="RHEA:20792"/>
        <dbReference type="Rhea" id="RHEA-COMP:9696"/>
        <dbReference type="Rhea" id="RHEA-COMP:9697"/>
        <dbReference type="ChEBI" id="CHEBI:30616"/>
        <dbReference type="ChEBI" id="CHEBI:32551"/>
        <dbReference type="ChEBI" id="CHEBI:33019"/>
        <dbReference type="ChEBI" id="CHEBI:78442"/>
        <dbReference type="ChEBI" id="CHEBI:78529"/>
        <dbReference type="ChEBI" id="CHEBI:456215"/>
        <dbReference type="EC" id="6.1.1.6"/>
    </reaction>
</comment>
<keyword evidence="10 13" id="KW-0648">Protein biosynthesis</keyword>
<dbReference type="GO" id="GO:0000287">
    <property type="term" value="F:magnesium ion binding"/>
    <property type="evidence" value="ECO:0007669"/>
    <property type="project" value="UniProtKB-UniRule"/>
</dbReference>
<proteinExistence type="inferred from homology"/>
<evidence type="ECO:0000256" key="2">
    <source>
        <dbReference type="ARBA" id="ARBA00008226"/>
    </source>
</evidence>
<keyword evidence="4 13" id="KW-0963">Cytoplasm</keyword>
<dbReference type="CDD" id="cd04322">
    <property type="entry name" value="LysRS_N"/>
    <property type="match status" value="1"/>
</dbReference>
<feature type="binding site" evidence="13">
    <location>
        <position position="475"/>
    </location>
    <ligand>
        <name>Mg(2+)</name>
        <dbReference type="ChEBI" id="CHEBI:18420"/>
        <label>1</label>
    </ligand>
</feature>
<dbReference type="GO" id="GO:0042803">
    <property type="term" value="F:protein homodimerization activity"/>
    <property type="evidence" value="ECO:0007669"/>
    <property type="project" value="UniProtKB-ARBA"/>
</dbReference>
<dbReference type="Pfam" id="PF01336">
    <property type="entry name" value="tRNA_anti-codon"/>
    <property type="match status" value="1"/>
</dbReference>
<dbReference type="SUPFAM" id="SSF55681">
    <property type="entry name" value="Class II aaRS and biotin synthetases"/>
    <property type="match status" value="1"/>
</dbReference>
<dbReference type="Proteomes" id="UP000023435">
    <property type="component" value="Unassembled WGS sequence"/>
</dbReference>
<evidence type="ECO:0000256" key="14">
    <source>
        <dbReference type="RuleBase" id="RU000336"/>
    </source>
</evidence>
<dbReference type="Pfam" id="PF00152">
    <property type="entry name" value="tRNA-synt_2"/>
    <property type="match status" value="1"/>
</dbReference>
<reference evidence="17 18" key="1">
    <citation type="journal article" date="2014" name="Genome Announc.">
        <title>Draft Genome Sequence of Lysobacter capsici AZ78, a Bacterium Antagonistic to Plant-Pathogenic Oomycetes.</title>
        <authorList>
            <person name="Puopolo G."/>
            <person name="Sonego P."/>
            <person name="Engelen K."/>
            <person name="Pertot I."/>
        </authorList>
    </citation>
    <scope>NUCLEOTIDE SEQUENCE [LARGE SCALE GENOMIC DNA]</scope>
    <source>
        <strain evidence="17 18">AZ78</strain>
    </source>
</reference>
<dbReference type="GO" id="GO:0004824">
    <property type="term" value="F:lysine-tRNA ligase activity"/>
    <property type="evidence" value="ECO:0007669"/>
    <property type="project" value="UniProtKB-UniRule"/>
</dbReference>
<comment type="subunit">
    <text evidence="3 13">Homodimer.</text>
</comment>
<comment type="caution">
    <text evidence="17">The sequence shown here is derived from an EMBL/GenBank/DDBJ whole genome shotgun (WGS) entry which is preliminary data.</text>
</comment>
<dbReference type="PANTHER" id="PTHR42918:SF15">
    <property type="entry name" value="LYSINE--TRNA LIGASE, CHLOROPLASTIC_MITOCHONDRIAL"/>
    <property type="match status" value="1"/>
</dbReference>
<feature type="binding site" evidence="13">
    <location>
        <position position="482"/>
    </location>
    <ligand>
        <name>Mg(2+)</name>
        <dbReference type="ChEBI" id="CHEBI:18420"/>
        <label>1</label>
    </ligand>
</feature>
<dbReference type="NCBIfam" id="NF001756">
    <property type="entry name" value="PRK00484.1"/>
    <property type="match status" value="1"/>
</dbReference>
<dbReference type="GO" id="GO:0006430">
    <property type="term" value="P:lysyl-tRNA aminoacylation"/>
    <property type="evidence" value="ECO:0007669"/>
    <property type="project" value="UniProtKB-UniRule"/>
</dbReference>
<evidence type="ECO:0000256" key="4">
    <source>
        <dbReference type="ARBA" id="ARBA00022490"/>
    </source>
</evidence>
<dbReference type="InterPro" id="IPR012340">
    <property type="entry name" value="NA-bd_OB-fold"/>
</dbReference>
<evidence type="ECO:0000256" key="5">
    <source>
        <dbReference type="ARBA" id="ARBA00022598"/>
    </source>
</evidence>
<dbReference type="GO" id="GO:0000049">
    <property type="term" value="F:tRNA binding"/>
    <property type="evidence" value="ECO:0007669"/>
    <property type="project" value="TreeGrafter"/>
</dbReference>
<dbReference type="EMBL" id="JAJA02000001">
    <property type="protein sequence ID" value="KWS03085.1"/>
    <property type="molecule type" value="Genomic_DNA"/>
</dbReference>
<dbReference type="GO" id="GO:0005524">
    <property type="term" value="F:ATP binding"/>
    <property type="evidence" value="ECO:0007669"/>
    <property type="project" value="UniProtKB-UniRule"/>
</dbReference>
<evidence type="ECO:0000256" key="3">
    <source>
        <dbReference type="ARBA" id="ARBA00011738"/>
    </source>
</evidence>
<dbReference type="InterPro" id="IPR018149">
    <property type="entry name" value="Lys-tRNA-synth_II_C"/>
</dbReference>
<evidence type="ECO:0000256" key="1">
    <source>
        <dbReference type="ARBA" id="ARBA00004496"/>
    </source>
</evidence>
<feature type="binding site" evidence="13">
    <location>
        <position position="482"/>
    </location>
    <ligand>
        <name>Mg(2+)</name>
        <dbReference type="ChEBI" id="CHEBI:18420"/>
        <label>2</label>
    </ligand>
</feature>
<dbReference type="HAMAP" id="MF_00252">
    <property type="entry name" value="Lys_tRNA_synth_class2"/>
    <property type="match status" value="1"/>
</dbReference>
<comment type="subcellular location">
    <subcellularLocation>
        <location evidence="1 13">Cytoplasm</location>
    </subcellularLocation>
</comment>
<dbReference type="CDD" id="cd00775">
    <property type="entry name" value="LysRS_core"/>
    <property type="match status" value="1"/>
</dbReference>
<evidence type="ECO:0000256" key="6">
    <source>
        <dbReference type="ARBA" id="ARBA00022723"/>
    </source>
</evidence>
<evidence type="ECO:0000313" key="17">
    <source>
        <dbReference type="EMBL" id="KWS03085.1"/>
    </source>
</evidence>
<dbReference type="InterPro" id="IPR002313">
    <property type="entry name" value="Lys-tRNA-ligase_II"/>
</dbReference>
<dbReference type="PRINTS" id="PR00982">
    <property type="entry name" value="TRNASYNTHLYS"/>
</dbReference>
<evidence type="ECO:0000256" key="7">
    <source>
        <dbReference type="ARBA" id="ARBA00022741"/>
    </source>
</evidence>
<evidence type="ECO:0000256" key="15">
    <source>
        <dbReference type="SAM" id="MobiDB-lite"/>
    </source>
</evidence>
<evidence type="ECO:0000259" key="16">
    <source>
        <dbReference type="PROSITE" id="PS50862"/>
    </source>
</evidence>
<dbReference type="InterPro" id="IPR004364">
    <property type="entry name" value="Aa-tRNA-synt_II"/>
</dbReference>
<evidence type="ECO:0000256" key="9">
    <source>
        <dbReference type="ARBA" id="ARBA00022842"/>
    </source>
</evidence>
<dbReference type="FunFam" id="3.30.930.10:FF:000001">
    <property type="entry name" value="Lysine--tRNA ligase"/>
    <property type="match status" value="1"/>
</dbReference>
<evidence type="ECO:0000256" key="11">
    <source>
        <dbReference type="ARBA" id="ARBA00023146"/>
    </source>
</evidence>
<dbReference type="EC" id="6.1.1.6" evidence="13"/>
<dbReference type="InterPro" id="IPR044136">
    <property type="entry name" value="Lys-tRNA-ligase_II_N"/>
</dbReference>
<dbReference type="InterPro" id="IPR045864">
    <property type="entry name" value="aa-tRNA-synth_II/BPL/LPL"/>
</dbReference>
<dbReference type="InterPro" id="IPR006195">
    <property type="entry name" value="aa-tRNA-synth_II"/>
</dbReference>
<accession>A0A108U5T9</accession>
<organism evidence="17 18">
    <name type="scientific">Lysobacter capsici AZ78</name>
    <dbReference type="NCBI Taxonomy" id="1444315"/>
    <lineage>
        <taxon>Bacteria</taxon>
        <taxon>Pseudomonadati</taxon>
        <taxon>Pseudomonadota</taxon>
        <taxon>Gammaproteobacteria</taxon>
        <taxon>Lysobacterales</taxon>
        <taxon>Lysobacteraceae</taxon>
        <taxon>Lysobacter</taxon>
    </lineage>
</organism>
<gene>
    <name evidence="13" type="primary">lysS</name>
    <name evidence="17" type="ORF">AZ78_0631</name>
</gene>
<dbReference type="GO" id="GO:0005829">
    <property type="term" value="C:cytosol"/>
    <property type="evidence" value="ECO:0007669"/>
    <property type="project" value="UniProtKB-ARBA"/>
</dbReference>
<dbReference type="Gene3D" id="2.40.50.140">
    <property type="entry name" value="Nucleic acid-binding proteins"/>
    <property type="match status" value="1"/>
</dbReference>
<keyword evidence="6 13" id="KW-0479">Metal-binding</keyword>
<dbReference type="AlphaFoldDB" id="A0A108U5T9"/>
<dbReference type="Gene3D" id="3.30.930.10">
    <property type="entry name" value="Bira Bifunctional Protein, Domain 2"/>
    <property type="match status" value="1"/>
</dbReference>
<keyword evidence="9 13" id="KW-0460">Magnesium</keyword>
<keyword evidence="18" id="KW-1185">Reference proteome</keyword>
<protein>
    <recommendedName>
        <fullName evidence="13">Lysine--tRNA ligase</fullName>
        <ecNumber evidence="13">6.1.1.6</ecNumber>
    </recommendedName>
    <alternativeName>
        <fullName evidence="13">Lysyl-tRNA synthetase</fullName>
        <shortName evidence="13">LysRS</shortName>
    </alternativeName>
</protein>